<dbReference type="EMBL" id="CP064654">
    <property type="protein sequence ID" value="QPD00279.1"/>
    <property type="molecule type" value="Genomic_DNA"/>
</dbReference>
<dbReference type="InterPro" id="IPR027385">
    <property type="entry name" value="Beta-barrel_OMP"/>
</dbReference>
<dbReference type="Pfam" id="PF13505">
    <property type="entry name" value="OMP_b-brl"/>
    <property type="match status" value="1"/>
</dbReference>
<accession>A0A7S8ITH7</accession>
<feature type="chain" id="PRO_5032781590" description="Outer membrane protein beta-barrel domain-containing protein" evidence="2">
    <location>
        <begin position="22"/>
        <end position="148"/>
    </location>
</feature>
<dbReference type="InterPro" id="IPR011250">
    <property type="entry name" value="OMP/PagP_B-barrel"/>
</dbReference>
<evidence type="ECO:0000256" key="2">
    <source>
        <dbReference type="SAM" id="SignalP"/>
    </source>
</evidence>
<sequence length="148" mass="15035">MRKIALLGAVAVAAVAVPAQANESRAEVRGGIAWAAGQEEAVLGVAAGHDFDLGTTAFFGVEGSADKILVDGSDIVWGATGRLGAKVGTAGKIYGTAGYSFGDGDAFHAGAGYQHKLGSAAYLKVEYRHFFDDVVDVNTAAVGLGLTF</sequence>
<evidence type="ECO:0000313" key="5">
    <source>
        <dbReference type="Proteomes" id="UP000594459"/>
    </source>
</evidence>
<keyword evidence="1 2" id="KW-0732">Signal</keyword>
<feature type="signal peptide" evidence="2">
    <location>
        <begin position="1"/>
        <end position="21"/>
    </location>
</feature>
<keyword evidence="5" id="KW-1185">Reference proteome</keyword>
<name>A0A7S8ITH7_9SPHN</name>
<dbReference type="RefSeq" id="WP_200984071.1">
    <property type="nucleotide sequence ID" value="NZ_CP064654.1"/>
</dbReference>
<dbReference type="SUPFAM" id="SSF56925">
    <property type="entry name" value="OMPA-like"/>
    <property type="match status" value="1"/>
</dbReference>
<evidence type="ECO:0000313" key="4">
    <source>
        <dbReference type="EMBL" id="QPD00279.1"/>
    </source>
</evidence>
<dbReference type="Proteomes" id="UP000594459">
    <property type="component" value="Chromosome"/>
</dbReference>
<organism evidence="4 5">
    <name type="scientific">Qipengyuania soli</name>
    <dbReference type="NCBI Taxonomy" id="2782568"/>
    <lineage>
        <taxon>Bacteria</taxon>
        <taxon>Pseudomonadati</taxon>
        <taxon>Pseudomonadota</taxon>
        <taxon>Alphaproteobacteria</taxon>
        <taxon>Sphingomonadales</taxon>
        <taxon>Erythrobacteraceae</taxon>
        <taxon>Qipengyuania</taxon>
    </lineage>
</organism>
<dbReference type="AlphaFoldDB" id="A0A7S8ITH7"/>
<proteinExistence type="predicted"/>
<evidence type="ECO:0000256" key="1">
    <source>
        <dbReference type="ARBA" id="ARBA00022729"/>
    </source>
</evidence>
<evidence type="ECO:0000259" key="3">
    <source>
        <dbReference type="Pfam" id="PF13505"/>
    </source>
</evidence>
<feature type="domain" description="Outer membrane protein beta-barrel" evidence="3">
    <location>
        <begin position="8"/>
        <end position="148"/>
    </location>
</feature>
<dbReference type="KEGG" id="qso:IRL76_07105"/>
<protein>
    <recommendedName>
        <fullName evidence="3">Outer membrane protein beta-barrel domain-containing protein</fullName>
    </recommendedName>
</protein>
<reference evidence="4 5" key="1">
    <citation type="submission" date="2020-11" db="EMBL/GenBank/DDBJ databases">
        <title>The genome sequence of Erythrobacter sp. 6D36.</title>
        <authorList>
            <person name="Liu Y."/>
        </authorList>
    </citation>
    <scope>NUCLEOTIDE SEQUENCE [LARGE SCALE GENOMIC DNA]</scope>
    <source>
        <strain evidence="4 5">6D36</strain>
    </source>
</reference>
<gene>
    <name evidence="4" type="ORF">IRL76_07105</name>
</gene>